<accession>A0A9N7UNI9</accession>
<dbReference type="GO" id="GO:0000981">
    <property type="term" value="F:DNA-binding transcription factor activity, RNA polymerase II-specific"/>
    <property type="evidence" value="ECO:0007669"/>
    <property type="project" value="TreeGrafter"/>
</dbReference>
<reference evidence="9" key="1">
    <citation type="submission" date="2020-03" db="EMBL/GenBank/DDBJ databases">
        <authorList>
            <person name="Weist P."/>
        </authorList>
    </citation>
    <scope>NUCLEOTIDE SEQUENCE</scope>
</reference>
<feature type="region of interest" description="Disordered" evidence="7">
    <location>
        <begin position="222"/>
        <end position="283"/>
    </location>
</feature>
<evidence type="ECO:0000256" key="2">
    <source>
        <dbReference type="ARBA" id="ARBA00022723"/>
    </source>
</evidence>
<dbReference type="GO" id="GO:0008270">
    <property type="term" value="F:zinc ion binding"/>
    <property type="evidence" value="ECO:0007669"/>
    <property type="project" value="UniProtKB-KW"/>
</dbReference>
<evidence type="ECO:0000313" key="9">
    <source>
        <dbReference type="EMBL" id="CAB1433348.1"/>
    </source>
</evidence>
<keyword evidence="2" id="KW-0479">Metal-binding</keyword>
<evidence type="ECO:0000256" key="3">
    <source>
        <dbReference type="ARBA" id="ARBA00022771"/>
    </source>
</evidence>
<organism evidence="9 10">
    <name type="scientific">Pleuronectes platessa</name>
    <name type="common">European plaice</name>
    <dbReference type="NCBI Taxonomy" id="8262"/>
    <lineage>
        <taxon>Eukaryota</taxon>
        <taxon>Metazoa</taxon>
        <taxon>Chordata</taxon>
        <taxon>Craniata</taxon>
        <taxon>Vertebrata</taxon>
        <taxon>Euteleostomi</taxon>
        <taxon>Actinopterygii</taxon>
        <taxon>Neopterygii</taxon>
        <taxon>Teleostei</taxon>
        <taxon>Neoteleostei</taxon>
        <taxon>Acanthomorphata</taxon>
        <taxon>Carangaria</taxon>
        <taxon>Pleuronectiformes</taxon>
        <taxon>Pleuronectoidei</taxon>
        <taxon>Pleuronectidae</taxon>
        <taxon>Pleuronectes</taxon>
    </lineage>
</organism>
<evidence type="ECO:0000259" key="8">
    <source>
        <dbReference type="PROSITE" id="PS50157"/>
    </source>
</evidence>
<dbReference type="SMART" id="SM00355">
    <property type="entry name" value="ZnF_C2H2"/>
    <property type="match status" value="2"/>
</dbReference>
<feature type="domain" description="C2H2-type" evidence="8">
    <location>
        <begin position="167"/>
        <end position="189"/>
    </location>
</feature>
<keyword evidence="3 6" id="KW-0863">Zinc-finger</keyword>
<feature type="compositionally biased region" description="Acidic residues" evidence="7">
    <location>
        <begin position="57"/>
        <end position="66"/>
    </location>
</feature>
<dbReference type="PROSITE" id="PS00028">
    <property type="entry name" value="ZINC_FINGER_C2H2_1"/>
    <property type="match status" value="2"/>
</dbReference>
<sequence length="310" mass="34878">MWLRRPTEQNDCQSQQSPTFSPPPKKNVKDEDEQEAEKEGRVLALRRSSRVTGAPAESDEDEDTDEERVRLLLAEGLLDEGLLDEENNEDFEALKSVERKCPYCPDRFHNGIGLANHVRGHLNRVGVSYNVRHFISPEEVNAIERKFSYQKKKKKVANFDPDTFSVMHCEFCSAGFDTRAGLSSHARAHLRDFGITNWDVTISPIHILRELFSSRPDLVIPTAPPRSLVSPQEEDEEEEEEEWEGVTQVKLEGEERDICDAEPSGSPPPGKTEDGAEEGDEREWLSLVPVVDVALGAFIPTSASTRLVTP</sequence>
<comment type="subcellular location">
    <subcellularLocation>
        <location evidence="1">Nucleus</location>
    </subcellularLocation>
</comment>
<dbReference type="PROSITE" id="PS50157">
    <property type="entry name" value="ZINC_FINGER_C2H2_2"/>
    <property type="match status" value="1"/>
</dbReference>
<feature type="compositionally biased region" description="Acidic residues" evidence="7">
    <location>
        <begin position="232"/>
        <end position="244"/>
    </location>
</feature>
<dbReference type="InterPro" id="IPR051643">
    <property type="entry name" value="Transcr_Reg_ZincFinger"/>
</dbReference>
<evidence type="ECO:0000256" key="4">
    <source>
        <dbReference type="ARBA" id="ARBA00022833"/>
    </source>
</evidence>
<evidence type="ECO:0000256" key="5">
    <source>
        <dbReference type="ARBA" id="ARBA00023242"/>
    </source>
</evidence>
<evidence type="ECO:0000313" key="10">
    <source>
        <dbReference type="Proteomes" id="UP001153269"/>
    </source>
</evidence>
<gene>
    <name evidence="9" type="ORF">PLEPLA_LOCUS21438</name>
</gene>
<dbReference type="GO" id="GO:0000978">
    <property type="term" value="F:RNA polymerase II cis-regulatory region sequence-specific DNA binding"/>
    <property type="evidence" value="ECO:0007669"/>
    <property type="project" value="TreeGrafter"/>
</dbReference>
<dbReference type="InterPro" id="IPR013087">
    <property type="entry name" value="Znf_C2H2_type"/>
</dbReference>
<evidence type="ECO:0000256" key="7">
    <source>
        <dbReference type="SAM" id="MobiDB-lite"/>
    </source>
</evidence>
<dbReference type="GO" id="GO:0005634">
    <property type="term" value="C:nucleus"/>
    <property type="evidence" value="ECO:0007669"/>
    <property type="project" value="UniProtKB-SubCell"/>
</dbReference>
<dbReference type="EMBL" id="CADEAL010001557">
    <property type="protein sequence ID" value="CAB1433348.1"/>
    <property type="molecule type" value="Genomic_DNA"/>
</dbReference>
<feature type="region of interest" description="Disordered" evidence="7">
    <location>
        <begin position="1"/>
        <end position="67"/>
    </location>
</feature>
<comment type="caution">
    <text evidence="9">The sequence shown here is derived from an EMBL/GenBank/DDBJ whole genome shotgun (WGS) entry which is preliminary data.</text>
</comment>
<keyword evidence="10" id="KW-1185">Reference proteome</keyword>
<protein>
    <recommendedName>
        <fullName evidence="8">C2H2-type domain-containing protein</fullName>
    </recommendedName>
</protein>
<evidence type="ECO:0000256" key="6">
    <source>
        <dbReference type="PROSITE-ProRule" id="PRU00042"/>
    </source>
</evidence>
<name>A0A9N7UNI9_PLEPL</name>
<keyword evidence="5" id="KW-0539">Nucleus</keyword>
<dbReference type="PANTHER" id="PTHR24396">
    <property type="entry name" value="ZINC FINGER PROTEIN"/>
    <property type="match status" value="1"/>
</dbReference>
<dbReference type="AlphaFoldDB" id="A0A9N7UNI9"/>
<dbReference type="Gene3D" id="3.30.160.60">
    <property type="entry name" value="Classic Zinc Finger"/>
    <property type="match status" value="1"/>
</dbReference>
<keyword evidence="4" id="KW-0862">Zinc</keyword>
<proteinExistence type="predicted"/>
<dbReference type="Proteomes" id="UP001153269">
    <property type="component" value="Unassembled WGS sequence"/>
</dbReference>
<dbReference type="PANTHER" id="PTHR24396:SF22">
    <property type="entry name" value="PROTEIN WIZ"/>
    <property type="match status" value="1"/>
</dbReference>
<evidence type="ECO:0000256" key="1">
    <source>
        <dbReference type="ARBA" id="ARBA00004123"/>
    </source>
</evidence>